<proteinExistence type="predicted"/>
<evidence type="ECO:0000313" key="6">
    <source>
        <dbReference type="EMBL" id="PAV57291.1"/>
    </source>
</evidence>
<dbReference type="PANTHER" id="PTHR11829:SF402">
    <property type="entry name" value="FORK HEAD DOMAIN-CONTAINING PROTEIN FD3-RELATED"/>
    <property type="match status" value="1"/>
</dbReference>
<dbReference type="InterPro" id="IPR001766">
    <property type="entry name" value="Fork_head_dom"/>
</dbReference>
<dbReference type="GO" id="GO:0005634">
    <property type="term" value="C:nucleus"/>
    <property type="evidence" value="ECO:0007669"/>
    <property type="project" value="UniProtKB-SubCell"/>
</dbReference>
<dbReference type="GO" id="GO:0000981">
    <property type="term" value="F:DNA-binding transcription factor activity, RNA polymerase II-specific"/>
    <property type="evidence" value="ECO:0007669"/>
    <property type="project" value="TreeGrafter"/>
</dbReference>
<dbReference type="SUPFAM" id="SSF46785">
    <property type="entry name" value="Winged helix' DNA-binding domain"/>
    <property type="match status" value="1"/>
</dbReference>
<dbReference type="PROSITE" id="PS00658">
    <property type="entry name" value="FORK_HEAD_2"/>
    <property type="match status" value="1"/>
</dbReference>
<accession>A0A2A2J6H9</accession>
<feature type="DNA-binding region" description="Fork-head" evidence="3">
    <location>
        <begin position="197"/>
        <end position="306"/>
    </location>
</feature>
<evidence type="ECO:0000259" key="5">
    <source>
        <dbReference type="PROSITE" id="PS50039"/>
    </source>
</evidence>
<evidence type="ECO:0000313" key="7">
    <source>
        <dbReference type="Proteomes" id="UP000218231"/>
    </source>
</evidence>
<organism evidence="6 7">
    <name type="scientific">Diploscapter pachys</name>
    <dbReference type="NCBI Taxonomy" id="2018661"/>
    <lineage>
        <taxon>Eukaryota</taxon>
        <taxon>Metazoa</taxon>
        <taxon>Ecdysozoa</taxon>
        <taxon>Nematoda</taxon>
        <taxon>Chromadorea</taxon>
        <taxon>Rhabditida</taxon>
        <taxon>Rhabditina</taxon>
        <taxon>Rhabditomorpha</taxon>
        <taxon>Rhabditoidea</taxon>
        <taxon>Rhabditidae</taxon>
        <taxon>Diploscapter</taxon>
    </lineage>
</organism>
<evidence type="ECO:0000256" key="2">
    <source>
        <dbReference type="ARBA" id="ARBA00023242"/>
    </source>
</evidence>
<keyword evidence="2 3" id="KW-0539">Nucleus</keyword>
<protein>
    <recommendedName>
        <fullName evidence="5">Fork-head domain-containing protein</fullName>
    </recommendedName>
</protein>
<comment type="subcellular location">
    <subcellularLocation>
        <location evidence="3">Nucleus</location>
    </subcellularLocation>
</comment>
<dbReference type="EMBL" id="LIAE01010646">
    <property type="protein sequence ID" value="PAV57291.1"/>
    <property type="molecule type" value="Genomic_DNA"/>
</dbReference>
<evidence type="ECO:0000256" key="3">
    <source>
        <dbReference type="PROSITE-ProRule" id="PRU00089"/>
    </source>
</evidence>
<feature type="compositionally biased region" description="Gly residues" evidence="4">
    <location>
        <begin position="175"/>
        <end position="185"/>
    </location>
</feature>
<dbReference type="SMART" id="SM00339">
    <property type="entry name" value="FH"/>
    <property type="match status" value="1"/>
</dbReference>
<comment type="caution">
    <text evidence="6">The sequence shown here is derived from an EMBL/GenBank/DDBJ whole genome shotgun (WGS) entry which is preliminary data.</text>
</comment>
<feature type="region of interest" description="Disordered" evidence="4">
    <location>
        <begin position="1"/>
        <end position="134"/>
    </location>
</feature>
<dbReference type="GO" id="GO:0000978">
    <property type="term" value="F:RNA polymerase II cis-regulatory region sequence-specific DNA binding"/>
    <property type="evidence" value="ECO:0007669"/>
    <property type="project" value="TreeGrafter"/>
</dbReference>
<dbReference type="GO" id="GO:0030154">
    <property type="term" value="P:cell differentiation"/>
    <property type="evidence" value="ECO:0007669"/>
    <property type="project" value="TreeGrafter"/>
</dbReference>
<sequence length="317" mass="35315">MTSTMRFSMDAILSAPKTSSSNSDANSDDVSSSSPVPESHYNGRKVDSILGKRTRRESIDANNDSDSATPPAIKRLKEKDNSDDPHLCKPSTSRESVTPSESLTTSDDDKQQDEKNSEGAEDSDEDFFVGSKIPNTVAEELRKLREECMKEDRGERASSETSSNGVGEDSEKTSSGGGKKTGKGGMTELRAKGGPAKPAYSYIALIAMAILNSPEKKLTLSQICEFIMKRFDYYRYEFSRGQSANSVRFREKFPHWQNSIRHNLSLNDCFVKVPREPGNPGKGNYWALDPNAEDMFDNGSFLRRRKRYGILKMTTLR</sequence>
<dbReference type="GO" id="GO:0009653">
    <property type="term" value="P:anatomical structure morphogenesis"/>
    <property type="evidence" value="ECO:0007669"/>
    <property type="project" value="TreeGrafter"/>
</dbReference>
<dbReference type="STRING" id="2018661.A0A2A2J6H9"/>
<reference evidence="6 7" key="1">
    <citation type="journal article" date="2017" name="Curr. Biol.">
        <title>Genome architecture and evolution of a unichromosomal asexual nematode.</title>
        <authorList>
            <person name="Fradin H."/>
            <person name="Zegar C."/>
            <person name="Gutwein M."/>
            <person name="Lucas J."/>
            <person name="Kovtun M."/>
            <person name="Corcoran D."/>
            <person name="Baugh L.R."/>
            <person name="Kiontke K."/>
            <person name="Gunsalus K."/>
            <person name="Fitch D.H."/>
            <person name="Piano F."/>
        </authorList>
    </citation>
    <scope>NUCLEOTIDE SEQUENCE [LARGE SCALE GENOMIC DNA]</scope>
    <source>
        <strain evidence="6">PF1309</strain>
    </source>
</reference>
<evidence type="ECO:0000256" key="4">
    <source>
        <dbReference type="SAM" id="MobiDB-lite"/>
    </source>
</evidence>
<feature type="compositionally biased region" description="Basic and acidic residues" evidence="4">
    <location>
        <begin position="75"/>
        <end position="87"/>
    </location>
</feature>
<dbReference type="InterPro" id="IPR036388">
    <property type="entry name" value="WH-like_DNA-bd_sf"/>
</dbReference>
<feature type="compositionally biased region" description="Basic and acidic residues" evidence="4">
    <location>
        <begin position="107"/>
        <end position="118"/>
    </location>
</feature>
<dbReference type="PANTHER" id="PTHR11829">
    <property type="entry name" value="FORKHEAD BOX PROTEIN"/>
    <property type="match status" value="1"/>
</dbReference>
<feature type="domain" description="Fork-head" evidence="5">
    <location>
        <begin position="197"/>
        <end position="306"/>
    </location>
</feature>
<feature type="compositionally biased region" description="Basic and acidic residues" evidence="4">
    <location>
        <begin position="147"/>
        <end position="158"/>
    </location>
</feature>
<dbReference type="Pfam" id="PF00250">
    <property type="entry name" value="Forkhead"/>
    <property type="match status" value="2"/>
</dbReference>
<dbReference type="InterPro" id="IPR030456">
    <property type="entry name" value="TF_fork_head_CS_2"/>
</dbReference>
<name>A0A2A2J6H9_9BILA</name>
<dbReference type="FunFam" id="1.10.10.10:FF:000598">
    <property type="entry name" value="forkhead box protein I1 isoform X2"/>
    <property type="match status" value="1"/>
</dbReference>
<feature type="compositionally biased region" description="Low complexity" evidence="4">
    <location>
        <begin position="19"/>
        <end position="39"/>
    </location>
</feature>
<feature type="compositionally biased region" description="Polar residues" evidence="4">
    <location>
        <begin position="90"/>
        <end position="105"/>
    </location>
</feature>
<keyword evidence="7" id="KW-1185">Reference proteome</keyword>
<keyword evidence="1 3" id="KW-0238">DNA-binding</keyword>
<dbReference type="InterPro" id="IPR050211">
    <property type="entry name" value="FOX_domain-containing"/>
</dbReference>
<dbReference type="PROSITE" id="PS50039">
    <property type="entry name" value="FORK_HEAD_3"/>
    <property type="match status" value="1"/>
</dbReference>
<evidence type="ECO:0000256" key="1">
    <source>
        <dbReference type="ARBA" id="ARBA00023125"/>
    </source>
</evidence>
<dbReference type="AlphaFoldDB" id="A0A2A2J6H9"/>
<dbReference type="Gene3D" id="1.10.10.10">
    <property type="entry name" value="Winged helix-like DNA-binding domain superfamily/Winged helix DNA-binding domain"/>
    <property type="match status" value="1"/>
</dbReference>
<dbReference type="PRINTS" id="PR00053">
    <property type="entry name" value="FORKHEAD"/>
</dbReference>
<feature type="region of interest" description="Disordered" evidence="4">
    <location>
        <begin position="147"/>
        <end position="193"/>
    </location>
</feature>
<gene>
    <name evidence="6" type="ORF">WR25_25668</name>
</gene>
<dbReference type="OrthoDB" id="5402974at2759"/>
<dbReference type="Proteomes" id="UP000218231">
    <property type="component" value="Unassembled WGS sequence"/>
</dbReference>
<dbReference type="InterPro" id="IPR036390">
    <property type="entry name" value="WH_DNA-bd_sf"/>
</dbReference>